<feature type="compositionally biased region" description="Gly residues" evidence="1">
    <location>
        <begin position="200"/>
        <end position="223"/>
    </location>
</feature>
<dbReference type="Proteomes" id="UP001597063">
    <property type="component" value="Unassembled WGS sequence"/>
</dbReference>
<feature type="compositionally biased region" description="Pro residues" evidence="1">
    <location>
        <begin position="66"/>
        <end position="82"/>
    </location>
</feature>
<feature type="compositionally biased region" description="Pro residues" evidence="1">
    <location>
        <begin position="97"/>
        <end position="117"/>
    </location>
</feature>
<feature type="compositionally biased region" description="Polar residues" evidence="1">
    <location>
        <begin position="411"/>
        <end position="426"/>
    </location>
</feature>
<feature type="region of interest" description="Disordered" evidence="1">
    <location>
        <begin position="57"/>
        <end position="223"/>
    </location>
</feature>
<feature type="compositionally biased region" description="Low complexity" evidence="1">
    <location>
        <begin position="118"/>
        <end position="127"/>
    </location>
</feature>
<protein>
    <submittedName>
        <fullName evidence="3">Uncharacterized protein</fullName>
    </submittedName>
</protein>
<feature type="compositionally biased region" description="Pro residues" evidence="1">
    <location>
        <begin position="140"/>
        <end position="162"/>
    </location>
</feature>
<evidence type="ECO:0000256" key="2">
    <source>
        <dbReference type="SAM" id="Phobius"/>
    </source>
</evidence>
<gene>
    <name evidence="3" type="ORF">ACFQZM_43995</name>
</gene>
<evidence type="ECO:0000313" key="4">
    <source>
        <dbReference type="Proteomes" id="UP001597063"/>
    </source>
</evidence>
<accession>A0ABW2XYW2</accession>
<proteinExistence type="predicted"/>
<feature type="region of interest" description="Disordered" evidence="1">
    <location>
        <begin position="406"/>
        <end position="426"/>
    </location>
</feature>
<feature type="region of interest" description="Disordered" evidence="1">
    <location>
        <begin position="295"/>
        <end position="376"/>
    </location>
</feature>
<keyword evidence="2" id="KW-0472">Membrane</keyword>
<keyword evidence="2" id="KW-0812">Transmembrane</keyword>
<comment type="caution">
    <text evidence="3">The sequence shown here is derived from an EMBL/GenBank/DDBJ whole genome shotgun (WGS) entry which is preliminary data.</text>
</comment>
<organism evidence="3 4">
    <name type="scientific">Actinomadura fibrosa</name>
    <dbReference type="NCBI Taxonomy" id="111802"/>
    <lineage>
        <taxon>Bacteria</taxon>
        <taxon>Bacillati</taxon>
        <taxon>Actinomycetota</taxon>
        <taxon>Actinomycetes</taxon>
        <taxon>Streptosporangiales</taxon>
        <taxon>Thermomonosporaceae</taxon>
        <taxon>Actinomadura</taxon>
    </lineage>
</organism>
<dbReference type="RefSeq" id="WP_131755876.1">
    <property type="nucleotide sequence ID" value="NZ_CAACUY010000009.1"/>
</dbReference>
<feature type="compositionally biased region" description="Low complexity" evidence="1">
    <location>
        <begin position="340"/>
        <end position="361"/>
    </location>
</feature>
<evidence type="ECO:0000256" key="1">
    <source>
        <dbReference type="SAM" id="MobiDB-lite"/>
    </source>
</evidence>
<reference evidence="4" key="1">
    <citation type="journal article" date="2019" name="Int. J. Syst. Evol. Microbiol.">
        <title>The Global Catalogue of Microorganisms (GCM) 10K type strain sequencing project: providing services to taxonomists for standard genome sequencing and annotation.</title>
        <authorList>
            <consortium name="The Broad Institute Genomics Platform"/>
            <consortium name="The Broad Institute Genome Sequencing Center for Infectious Disease"/>
            <person name="Wu L."/>
            <person name="Ma J."/>
        </authorList>
    </citation>
    <scope>NUCLEOTIDE SEQUENCE [LARGE SCALE GENOMIC DNA]</scope>
    <source>
        <strain evidence="4">JCM 9371</strain>
    </source>
</reference>
<keyword evidence="2" id="KW-1133">Transmembrane helix</keyword>
<name>A0ABW2XYW2_9ACTN</name>
<keyword evidence="4" id="KW-1185">Reference proteome</keyword>
<sequence length="581" mass="57783">MQCPTCGSNTPGTLGTCSHCNAPIDVYSVGPAAPLAAPVGEVSADLGERTMMVPPPTPSWASGATPPMPMTPPADPAPPLAPSPAESVIPGIVEPASPAPGAPLGTPPPPMTPPGPAAGPSSTGTSGFAVPSAQSGPLSVPTPPADPAPAPAPAPGTLPPVDPESTAAWTFDPNEDDEPASASGTGGFAAPPPPAWSDGGQDGGQGGGFPSSGGFASSGGGYSTGAGFPSNGAGFGAGSQQEPESIVPDSWFAQPRKPQEADAAEATQVWAPQSPPAAQPWGGTPQGEATVMDGATQIAPGPGMPPADQGTRLDINGGFGQSSPMGALMGGPMAGPPMGAPMGQGMPPMGQMGPGDPAFGGYPPPPAPSGTGGSGGGPSKPLLIAVAALVTIAVAAVAFVAWPGGGGSSSAAKTTTPRPANTKVAQTNKIPSAAREQAAAMNAILVASGETRGILAGALGRARTCKTLPAAIQGFQTVAQRRQNQLRRNRELKLDKLSNGERLRGSLQQALQASLDVDQALLRWARANQRKCKGKPRPDAAHVPGRAAAERRATTAKRQFVNLWNPVARTTGQPQRGWQQV</sequence>
<dbReference type="EMBL" id="JBHTGP010000031">
    <property type="protein sequence ID" value="MFD0691517.1"/>
    <property type="molecule type" value="Genomic_DNA"/>
</dbReference>
<feature type="transmembrane region" description="Helical" evidence="2">
    <location>
        <begin position="382"/>
        <end position="402"/>
    </location>
</feature>
<evidence type="ECO:0000313" key="3">
    <source>
        <dbReference type="EMBL" id="MFD0691517.1"/>
    </source>
</evidence>